<dbReference type="InterPro" id="IPR016446">
    <property type="entry name" value="Flavin_OxRdtase_Frp"/>
</dbReference>
<reference evidence="7 8" key="1">
    <citation type="submission" date="2019-11" db="EMBL/GenBank/DDBJ databases">
        <title>Genome analysis of Rhizobacterium cereale a novel genus and species isolated from maize roots in North Spain.</title>
        <authorList>
            <person name="Menendez E."/>
            <person name="Flores-Felix J.D."/>
            <person name="Ramirez-Bahena M.-H."/>
            <person name="Igual J.M."/>
            <person name="Garcia-Fraile P."/>
            <person name="Peix A."/>
            <person name="Velazquez E."/>
        </authorList>
    </citation>
    <scope>NUCLEOTIDE SEQUENCE [LARGE SCALE GENOMIC DNA]</scope>
    <source>
        <strain evidence="7 8">RZME27</strain>
    </source>
</reference>
<evidence type="ECO:0000256" key="1">
    <source>
        <dbReference type="ARBA" id="ARBA00008366"/>
    </source>
</evidence>
<evidence type="ECO:0000313" key="7">
    <source>
        <dbReference type="EMBL" id="MQY49526.1"/>
    </source>
</evidence>
<dbReference type="Gene3D" id="3.40.109.10">
    <property type="entry name" value="NADH Oxidase"/>
    <property type="match status" value="1"/>
</dbReference>
<evidence type="ECO:0000259" key="6">
    <source>
        <dbReference type="Pfam" id="PF00881"/>
    </source>
</evidence>
<dbReference type="Pfam" id="PF00881">
    <property type="entry name" value="Nitroreductase"/>
    <property type="match status" value="1"/>
</dbReference>
<evidence type="ECO:0000313" key="8">
    <source>
        <dbReference type="Proteomes" id="UP000435138"/>
    </source>
</evidence>
<dbReference type="InterPro" id="IPR000415">
    <property type="entry name" value="Nitroreductase-like"/>
</dbReference>
<dbReference type="PIRSF" id="PIRSF005426">
    <property type="entry name" value="Frp"/>
    <property type="match status" value="1"/>
</dbReference>
<keyword evidence="3 5" id="KW-0288">FMN</keyword>
<feature type="domain" description="Nitroreductase" evidence="6">
    <location>
        <begin position="35"/>
        <end position="191"/>
    </location>
</feature>
<protein>
    <submittedName>
        <fullName evidence="7">NADPH-dependent oxidoreductase</fullName>
    </submittedName>
</protein>
<dbReference type="SUPFAM" id="SSF55469">
    <property type="entry name" value="FMN-dependent nitroreductase-like"/>
    <property type="match status" value="1"/>
</dbReference>
<comment type="similarity">
    <text evidence="1 5">Belongs to the flavin oxidoreductase frp family.</text>
</comment>
<evidence type="ECO:0000256" key="4">
    <source>
        <dbReference type="ARBA" id="ARBA00023002"/>
    </source>
</evidence>
<dbReference type="AlphaFoldDB" id="A0A6A8AK31"/>
<evidence type="ECO:0000256" key="2">
    <source>
        <dbReference type="ARBA" id="ARBA00022630"/>
    </source>
</evidence>
<keyword evidence="2 5" id="KW-0285">Flavoprotein</keyword>
<evidence type="ECO:0000256" key="3">
    <source>
        <dbReference type="ARBA" id="ARBA00022643"/>
    </source>
</evidence>
<sequence length="276" mass="30511">MSDKTTRQAQILEERYGMGHEPKDIIWNDQIEHMMSHRSVRRYLPDALPDGALETMVAAAQSASTSSNLHMWSVIAVTDPEMKSELYRTSGHGNPFIEVAPVFLLWVADQSRNNRISKANGGSAIVHDHLDAFVMATIDAALAAQNAALAAESLGLGTVYIGGMRNKSKEVADLLGLPDYAYVTFGMVVGYPAPEAQGRLRPRPSQDVVLHQNRYEADRASRIAAYEEPFKHFREDLCMKEKTFVGAVSSSANDLLSMDGRENLRSTVEGRGFKLR</sequence>
<dbReference type="EMBL" id="WIXI01000050">
    <property type="protein sequence ID" value="MQY49526.1"/>
    <property type="molecule type" value="Genomic_DNA"/>
</dbReference>
<comment type="caution">
    <text evidence="7">The sequence shown here is derived from an EMBL/GenBank/DDBJ whole genome shotgun (WGS) entry which is preliminary data.</text>
</comment>
<dbReference type="Proteomes" id="UP000435138">
    <property type="component" value="Unassembled WGS sequence"/>
</dbReference>
<dbReference type="GO" id="GO:0016491">
    <property type="term" value="F:oxidoreductase activity"/>
    <property type="evidence" value="ECO:0007669"/>
    <property type="project" value="UniProtKB-UniRule"/>
</dbReference>
<keyword evidence="8" id="KW-1185">Reference proteome</keyword>
<dbReference type="RefSeq" id="WP_153359314.1">
    <property type="nucleotide sequence ID" value="NZ_WIXI01000050.1"/>
</dbReference>
<dbReference type="PANTHER" id="PTHR43425:SF2">
    <property type="entry name" value="OXYGEN-INSENSITIVE NADPH NITROREDUCTASE"/>
    <property type="match status" value="1"/>
</dbReference>
<dbReference type="InterPro" id="IPR029479">
    <property type="entry name" value="Nitroreductase"/>
</dbReference>
<keyword evidence="4 5" id="KW-0560">Oxidoreductase</keyword>
<accession>A0A6A8AK31</accession>
<organism evidence="7 8">
    <name type="scientific">Endobacterium cereale</name>
    <dbReference type="NCBI Taxonomy" id="2663029"/>
    <lineage>
        <taxon>Bacteria</taxon>
        <taxon>Pseudomonadati</taxon>
        <taxon>Pseudomonadota</taxon>
        <taxon>Alphaproteobacteria</taxon>
        <taxon>Hyphomicrobiales</taxon>
        <taxon>Rhizobiaceae</taxon>
        <taxon>Endobacterium</taxon>
    </lineage>
</organism>
<dbReference type="PANTHER" id="PTHR43425">
    <property type="entry name" value="OXYGEN-INSENSITIVE NADPH NITROREDUCTASE"/>
    <property type="match status" value="1"/>
</dbReference>
<keyword evidence="5" id="KW-0521">NADP</keyword>
<name>A0A6A8AK31_9HYPH</name>
<gene>
    <name evidence="7" type="ORF">GAO09_26170</name>
</gene>
<proteinExistence type="inferred from homology"/>
<evidence type="ECO:0000256" key="5">
    <source>
        <dbReference type="PIRNR" id="PIRNR005426"/>
    </source>
</evidence>